<keyword evidence="3" id="KW-1185">Reference proteome</keyword>
<dbReference type="RefSeq" id="WP_179540818.1">
    <property type="nucleotide sequence ID" value="NZ_BAAALL010000004.1"/>
</dbReference>
<comment type="caution">
    <text evidence="2">The sequence shown here is derived from an EMBL/GenBank/DDBJ whole genome shotgun (WGS) entry which is preliminary data.</text>
</comment>
<feature type="chain" id="PRO_5038453673" description="Secreted protein" evidence="1">
    <location>
        <begin position="25"/>
        <end position="125"/>
    </location>
</feature>
<evidence type="ECO:0000256" key="1">
    <source>
        <dbReference type="SAM" id="SignalP"/>
    </source>
</evidence>
<proteinExistence type="predicted"/>
<dbReference type="Proteomes" id="UP000535437">
    <property type="component" value="Unassembled WGS sequence"/>
</dbReference>
<name>A0A7Z0K862_9MICC</name>
<accession>A0A7Z0K862</accession>
<dbReference type="PROSITE" id="PS51257">
    <property type="entry name" value="PROKAR_LIPOPROTEIN"/>
    <property type="match status" value="1"/>
</dbReference>
<gene>
    <name evidence="2" type="ORF">HNR09_000727</name>
</gene>
<organism evidence="2 3">
    <name type="scientific">Nesterenkonia xinjiangensis</name>
    <dbReference type="NCBI Taxonomy" id="225327"/>
    <lineage>
        <taxon>Bacteria</taxon>
        <taxon>Bacillati</taxon>
        <taxon>Actinomycetota</taxon>
        <taxon>Actinomycetes</taxon>
        <taxon>Micrococcales</taxon>
        <taxon>Micrococcaceae</taxon>
        <taxon>Nesterenkonia</taxon>
    </lineage>
</organism>
<dbReference type="EMBL" id="JACCFY010000001">
    <property type="protein sequence ID" value="NYJ77316.1"/>
    <property type="molecule type" value="Genomic_DNA"/>
</dbReference>
<evidence type="ECO:0008006" key="4">
    <source>
        <dbReference type="Google" id="ProtNLM"/>
    </source>
</evidence>
<reference evidence="2 3" key="1">
    <citation type="submission" date="2020-07" db="EMBL/GenBank/DDBJ databases">
        <title>Sequencing the genomes of 1000 actinobacteria strains.</title>
        <authorList>
            <person name="Klenk H.-P."/>
        </authorList>
    </citation>
    <scope>NUCLEOTIDE SEQUENCE [LARGE SCALE GENOMIC DNA]</scope>
    <source>
        <strain evidence="2 3">DSM 15475</strain>
    </source>
</reference>
<protein>
    <recommendedName>
        <fullName evidence="4">Secreted protein</fullName>
    </recommendedName>
</protein>
<dbReference type="AlphaFoldDB" id="A0A7Z0K862"/>
<evidence type="ECO:0000313" key="2">
    <source>
        <dbReference type="EMBL" id="NYJ77316.1"/>
    </source>
</evidence>
<sequence>MKTPARLACTFAALGMMSWGIALSAPAASASSCHGVSDREQVAASEAHVWADSCAVDGLIDDYRLVSQTTGDVTSILKNPIGTVTTQAYGWWADWNASKLEDCAAAGTGVKWWEANGIIGSCEAQ</sequence>
<feature type="signal peptide" evidence="1">
    <location>
        <begin position="1"/>
        <end position="24"/>
    </location>
</feature>
<evidence type="ECO:0000313" key="3">
    <source>
        <dbReference type="Proteomes" id="UP000535437"/>
    </source>
</evidence>
<keyword evidence="1" id="KW-0732">Signal</keyword>